<protein>
    <submittedName>
        <fullName evidence="2">Tripartite-type tricarboxylate transporter receptor subunit TctC</fullName>
    </submittedName>
</protein>
<accession>A0A7W9L429</accession>
<reference evidence="2 3" key="1">
    <citation type="submission" date="2020-08" db="EMBL/GenBank/DDBJ databases">
        <title>Genomic Encyclopedia of Type Strains, Phase IV (KMG-IV): sequencing the most valuable type-strain genomes for metagenomic binning, comparative biology and taxonomic classification.</title>
        <authorList>
            <person name="Goeker M."/>
        </authorList>
    </citation>
    <scope>NUCLEOTIDE SEQUENCE [LARGE SCALE GENOMIC DNA]</scope>
    <source>
        <strain evidence="2 3">DSM 16268</strain>
    </source>
</reference>
<name>A0A7W9L429_9HYPH</name>
<dbReference type="AlphaFoldDB" id="A0A7W9L429"/>
<evidence type="ECO:0000256" key="1">
    <source>
        <dbReference type="ARBA" id="ARBA00006987"/>
    </source>
</evidence>
<dbReference type="PANTHER" id="PTHR42928:SF5">
    <property type="entry name" value="BLR1237 PROTEIN"/>
    <property type="match status" value="1"/>
</dbReference>
<dbReference type="InterPro" id="IPR005064">
    <property type="entry name" value="BUG"/>
</dbReference>
<dbReference type="PANTHER" id="PTHR42928">
    <property type="entry name" value="TRICARBOXYLATE-BINDING PROTEIN"/>
    <property type="match status" value="1"/>
</dbReference>
<dbReference type="Gene3D" id="3.40.190.10">
    <property type="entry name" value="Periplasmic binding protein-like II"/>
    <property type="match status" value="1"/>
</dbReference>
<keyword evidence="3" id="KW-1185">Reference proteome</keyword>
<proteinExistence type="inferred from homology"/>
<dbReference type="Gene3D" id="3.40.190.150">
    <property type="entry name" value="Bordetella uptake gene, domain 1"/>
    <property type="match status" value="1"/>
</dbReference>
<keyword evidence="2" id="KW-0675">Receptor</keyword>
<dbReference type="InterPro" id="IPR042100">
    <property type="entry name" value="Bug_dom1"/>
</dbReference>
<dbReference type="Proteomes" id="UP000523821">
    <property type="component" value="Unassembled WGS sequence"/>
</dbReference>
<dbReference type="EMBL" id="JACHOO010000014">
    <property type="protein sequence ID" value="MBB5755165.1"/>
    <property type="molecule type" value="Genomic_DNA"/>
</dbReference>
<dbReference type="PROSITE" id="PS51318">
    <property type="entry name" value="TAT"/>
    <property type="match status" value="1"/>
</dbReference>
<comment type="similarity">
    <text evidence="1">Belongs to the UPF0065 (bug) family.</text>
</comment>
<comment type="caution">
    <text evidence="2">The sequence shown here is derived from an EMBL/GenBank/DDBJ whole genome shotgun (WGS) entry which is preliminary data.</text>
</comment>
<gene>
    <name evidence="2" type="ORF">GGQ63_004266</name>
</gene>
<evidence type="ECO:0000313" key="2">
    <source>
        <dbReference type="EMBL" id="MBB5755165.1"/>
    </source>
</evidence>
<sequence>MRVFNRSGFSRRAALLGGCGLGLGLVLAGRGRAEAEIPLAGRRIAFLIGNEGSGGYETYARVFATHLARALPESSISIEVVPEADGRLAAKRIAAAREGELTIGLFETALLYSEIESETATAFSVGAFNWIGKLAVDERVLVAGTASGVRSIDDLEARAEPAIFPASTIVSRSASECYVLNALLGLSIKPVPGYNGGQRALAMLSGEGQVILGSYTSQSKLIDQGAVSVILRLNEVPAPQAPTTAPLLRSLVTPERSLPVDLIEAAATLGRWIAAPPSVAPADLDALRAAFDKVVSNAEYREEMRRTELAVDPLGGAEVQKRVRALLDRKTDLQAALAEAGRCGRLRADGERTC</sequence>
<dbReference type="InterPro" id="IPR006311">
    <property type="entry name" value="TAT_signal"/>
</dbReference>
<dbReference type="RefSeq" id="WP_183858595.1">
    <property type="nucleotide sequence ID" value="NZ_JACHOO010000014.1"/>
</dbReference>
<evidence type="ECO:0000313" key="3">
    <source>
        <dbReference type="Proteomes" id="UP000523821"/>
    </source>
</evidence>
<organism evidence="2 3">
    <name type="scientific">Prosthecomicrobium pneumaticum</name>
    <dbReference type="NCBI Taxonomy" id="81895"/>
    <lineage>
        <taxon>Bacteria</taxon>
        <taxon>Pseudomonadati</taxon>
        <taxon>Pseudomonadota</taxon>
        <taxon>Alphaproteobacteria</taxon>
        <taxon>Hyphomicrobiales</taxon>
        <taxon>Kaistiaceae</taxon>
        <taxon>Prosthecomicrobium</taxon>
    </lineage>
</organism>